<comment type="caution">
    <text evidence="2">The sequence shown here is derived from an EMBL/GenBank/DDBJ whole genome shotgun (WGS) entry which is preliminary data.</text>
</comment>
<feature type="compositionally biased region" description="Polar residues" evidence="1">
    <location>
        <begin position="20"/>
        <end position="39"/>
    </location>
</feature>
<reference evidence="2 3" key="2">
    <citation type="journal article" date="2017" name="Front. Plant Sci.">
        <title>Gene Classification and Mining of Molecular Markers Useful in Red Clover (Trifolium pratense) Breeding.</title>
        <authorList>
            <person name="Istvanek J."/>
            <person name="Dluhosova J."/>
            <person name="Dluhos P."/>
            <person name="Patkova L."/>
            <person name="Nedelnik J."/>
            <person name="Repkova J."/>
        </authorList>
    </citation>
    <scope>NUCLEOTIDE SEQUENCE [LARGE SCALE GENOMIC DNA]</scope>
    <source>
        <strain evidence="3">cv. Tatra</strain>
        <tissue evidence="2">Young leaves</tissue>
    </source>
</reference>
<gene>
    <name evidence="2" type="ORF">L195_g057372</name>
</gene>
<dbReference type="Proteomes" id="UP000236291">
    <property type="component" value="Unassembled WGS sequence"/>
</dbReference>
<feature type="region of interest" description="Disordered" evidence="1">
    <location>
        <begin position="1"/>
        <end position="39"/>
    </location>
</feature>
<evidence type="ECO:0000313" key="3">
    <source>
        <dbReference type="Proteomes" id="UP000236291"/>
    </source>
</evidence>
<dbReference type="EMBL" id="ASHM01113282">
    <property type="protein sequence ID" value="PNX70417.1"/>
    <property type="molecule type" value="Genomic_DNA"/>
</dbReference>
<name>A0A2K3KVV7_TRIPR</name>
<sequence>MGCTHCADGAAGQGSSSQGPTQQNQNASEQGYQPNLNNMYNLNQLSDYREGDPILSMSIEDMSQMLNDPIHLQYFDPVGKTSGPSGGSGRNHQQTGFTEYNRQRSSYQNQQVFIIPRDNYRNQPQDNYLPNQ</sequence>
<feature type="non-terminal residue" evidence="2">
    <location>
        <position position="132"/>
    </location>
</feature>
<reference evidence="2 3" key="1">
    <citation type="journal article" date="2014" name="Am. J. Bot.">
        <title>Genome assembly and annotation for red clover (Trifolium pratense; Fabaceae).</title>
        <authorList>
            <person name="Istvanek J."/>
            <person name="Jaros M."/>
            <person name="Krenek A."/>
            <person name="Repkova J."/>
        </authorList>
    </citation>
    <scope>NUCLEOTIDE SEQUENCE [LARGE SCALE GENOMIC DNA]</scope>
    <source>
        <strain evidence="3">cv. Tatra</strain>
        <tissue evidence="2">Young leaves</tissue>
    </source>
</reference>
<evidence type="ECO:0000256" key="1">
    <source>
        <dbReference type="SAM" id="MobiDB-lite"/>
    </source>
</evidence>
<feature type="compositionally biased region" description="Low complexity" evidence="1">
    <location>
        <begin position="9"/>
        <end position="19"/>
    </location>
</feature>
<organism evidence="2 3">
    <name type="scientific">Trifolium pratense</name>
    <name type="common">Red clover</name>
    <dbReference type="NCBI Taxonomy" id="57577"/>
    <lineage>
        <taxon>Eukaryota</taxon>
        <taxon>Viridiplantae</taxon>
        <taxon>Streptophyta</taxon>
        <taxon>Embryophyta</taxon>
        <taxon>Tracheophyta</taxon>
        <taxon>Spermatophyta</taxon>
        <taxon>Magnoliopsida</taxon>
        <taxon>eudicotyledons</taxon>
        <taxon>Gunneridae</taxon>
        <taxon>Pentapetalae</taxon>
        <taxon>rosids</taxon>
        <taxon>fabids</taxon>
        <taxon>Fabales</taxon>
        <taxon>Fabaceae</taxon>
        <taxon>Papilionoideae</taxon>
        <taxon>50 kb inversion clade</taxon>
        <taxon>NPAAA clade</taxon>
        <taxon>Hologalegina</taxon>
        <taxon>IRL clade</taxon>
        <taxon>Trifolieae</taxon>
        <taxon>Trifolium</taxon>
    </lineage>
</organism>
<dbReference type="AlphaFoldDB" id="A0A2K3KVV7"/>
<proteinExistence type="predicted"/>
<accession>A0A2K3KVV7</accession>
<feature type="compositionally biased region" description="Polar residues" evidence="1">
    <location>
        <begin position="90"/>
        <end position="107"/>
    </location>
</feature>
<feature type="region of interest" description="Disordered" evidence="1">
    <location>
        <begin position="75"/>
        <end position="107"/>
    </location>
</feature>
<evidence type="ECO:0000313" key="2">
    <source>
        <dbReference type="EMBL" id="PNX70417.1"/>
    </source>
</evidence>
<protein>
    <submittedName>
        <fullName evidence="2">Uncharacterized protein</fullName>
    </submittedName>
</protein>